<name>A0AAV1N9T3_SCOSC</name>
<evidence type="ECO:0000256" key="8">
    <source>
        <dbReference type="ARBA" id="ARBA00022763"/>
    </source>
</evidence>
<dbReference type="PANTHER" id="PTHR14134:SF2">
    <property type="entry name" value="E3 UBIQUITIN-PROTEIN LIGASE RAD18"/>
    <property type="match status" value="1"/>
</dbReference>
<proteinExistence type="inferred from homology"/>
<accession>A0AAV1N9T3</accession>
<dbReference type="GO" id="GO:0006301">
    <property type="term" value="P:DNA damage tolerance"/>
    <property type="evidence" value="ECO:0007669"/>
    <property type="project" value="InterPro"/>
</dbReference>
<dbReference type="PROSITE" id="PS50089">
    <property type="entry name" value="ZF_RING_2"/>
    <property type="match status" value="1"/>
</dbReference>
<comment type="subcellular location">
    <subcellularLocation>
        <location evidence="2">Nucleus</location>
    </subcellularLocation>
</comment>
<dbReference type="GO" id="GO:0006281">
    <property type="term" value="P:DNA repair"/>
    <property type="evidence" value="ECO:0007669"/>
    <property type="project" value="UniProtKB-KW"/>
</dbReference>
<dbReference type="GO" id="GO:0005634">
    <property type="term" value="C:nucleus"/>
    <property type="evidence" value="ECO:0007669"/>
    <property type="project" value="UniProtKB-SubCell"/>
</dbReference>
<evidence type="ECO:0000256" key="14">
    <source>
        <dbReference type="ARBA" id="ARBA00023242"/>
    </source>
</evidence>
<dbReference type="InterPro" id="IPR017907">
    <property type="entry name" value="Znf_RING_CS"/>
</dbReference>
<evidence type="ECO:0000256" key="1">
    <source>
        <dbReference type="ARBA" id="ARBA00000900"/>
    </source>
</evidence>
<dbReference type="FunFam" id="3.30.160.60:FF:000331">
    <property type="entry name" value="E3 ubiquitin-protein ligase RAD18"/>
    <property type="match status" value="1"/>
</dbReference>
<feature type="domain" description="SAP" evidence="21">
    <location>
        <begin position="279"/>
        <end position="313"/>
    </location>
</feature>
<keyword evidence="6" id="KW-0808">Transferase</keyword>
<feature type="compositionally biased region" description="Polar residues" evidence="19">
    <location>
        <begin position="133"/>
        <end position="148"/>
    </location>
</feature>
<comment type="pathway">
    <text evidence="3">Protein modification; protein ubiquitination.</text>
</comment>
<feature type="region of interest" description="Disordered" evidence="19">
    <location>
        <begin position="402"/>
        <end position="483"/>
    </location>
</feature>
<evidence type="ECO:0000256" key="5">
    <source>
        <dbReference type="ARBA" id="ARBA00012483"/>
    </source>
</evidence>
<dbReference type="SMART" id="SM00184">
    <property type="entry name" value="RING"/>
    <property type="match status" value="1"/>
</dbReference>
<feature type="domain" description="UBZ4-type" evidence="22">
    <location>
        <begin position="231"/>
        <end position="258"/>
    </location>
</feature>
<evidence type="ECO:0000256" key="4">
    <source>
        <dbReference type="ARBA" id="ARBA00009506"/>
    </source>
</evidence>
<dbReference type="GO" id="GO:0061630">
    <property type="term" value="F:ubiquitin protein ligase activity"/>
    <property type="evidence" value="ECO:0007669"/>
    <property type="project" value="UniProtKB-EC"/>
</dbReference>
<keyword evidence="10" id="KW-0833">Ubl conjugation pathway</keyword>
<dbReference type="PROSITE" id="PS00518">
    <property type="entry name" value="ZF_RING_1"/>
    <property type="match status" value="1"/>
</dbReference>
<dbReference type="SMART" id="SM00734">
    <property type="entry name" value="ZnF_Rad18"/>
    <property type="match status" value="1"/>
</dbReference>
<evidence type="ECO:0000256" key="19">
    <source>
        <dbReference type="SAM" id="MobiDB-lite"/>
    </source>
</evidence>
<evidence type="ECO:0000256" key="11">
    <source>
        <dbReference type="ARBA" id="ARBA00022833"/>
    </source>
</evidence>
<keyword evidence="13 18" id="KW-0234">DNA repair</keyword>
<dbReference type="GO" id="GO:0008270">
    <property type="term" value="F:zinc ion binding"/>
    <property type="evidence" value="ECO:0007669"/>
    <property type="project" value="UniProtKB-KW"/>
</dbReference>
<dbReference type="CDD" id="cd16529">
    <property type="entry name" value="RING-HC_RAD18"/>
    <property type="match status" value="1"/>
</dbReference>
<dbReference type="PROSITE" id="PS51908">
    <property type="entry name" value="ZF_UBZ4"/>
    <property type="match status" value="1"/>
</dbReference>
<dbReference type="InterPro" id="IPR003034">
    <property type="entry name" value="SAP_dom"/>
</dbReference>
<keyword evidence="7" id="KW-0479">Metal-binding</keyword>
<keyword evidence="24" id="KW-1185">Reference proteome</keyword>
<dbReference type="Gene3D" id="3.30.40.10">
    <property type="entry name" value="Zinc/RING finger domain, C3HC4 (zinc finger)"/>
    <property type="match status" value="1"/>
</dbReference>
<evidence type="ECO:0000256" key="6">
    <source>
        <dbReference type="ARBA" id="ARBA00022679"/>
    </source>
</evidence>
<keyword evidence="9 17" id="KW-0863">Zinc-finger</keyword>
<feature type="compositionally biased region" description="Low complexity" evidence="19">
    <location>
        <begin position="452"/>
        <end position="463"/>
    </location>
</feature>
<keyword evidence="8 18" id="KW-0227">DNA damage</keyword>
<comment type="catalytic activity">
    <reaction evidence="1">
        <text>S-ubiquitinyl-[E2 ubiquitin-conjugating enzyme]-L-cysteine + [acceptor protein]-L-lysine = [E2 ubiquitin-conjugating enzyme]-L-cysteine + N(6)-ubiquitinyl-[acceptor protein]-L-lysine.</text>
        <dbReference type="EC" id="2.3.2.27"/>
    </reaction>
</comment>
<evidence type="ECO:0000256" key="2">
    <source>
        <dbReference type="ARBA" id="ARBA00004123"/>
    </source>
</evidence>
<evidence type="ECO:0000313" key="23">
    <source>
        <dbReference type="EMBL" id="CAK6955559.1"/>
    </source>
</evidence>
<evidence type="ECO:0000256" key="13">
    <source>
        <dbReference type="ARBA" id="ARBA00023204"/>
    </source>
</evidence>
<evidence type="ECO:0000313" key="24">
    <source>
        <dbReference type="Proteomes" id="UP001314229"/>
    </source>
</evidence>
<evidence type="ECO:0000256" key="17">
    <source>
        <dbReference type="PROSITE-ProRule" id="PRU00175"/>
    </source>
</evidence>
<evidence type="ECO:0000256" key="15">
    <source>
        <dbReference type="ARBA" id="ARBA00031783"/>
    </source>
</evidence>
<comment type="caution">
    <text evidence="23">The sequence shown here is derived from an EMBL/GenBank/DDBJ whole genome shotgun (WGS) entry which is preliminary data.</text>
</comment>
<dbReference type="InterPro" id="IPR001841">
    <property type="entry name" value="Znf_RING"/>
</dbReference>
<evidence type="ECO:0000256" key="7">
    <source>
        <dbReference type="ARBA" id="ARBA00022723"/>
    </source>
</evidence>
<dbReference type="AlphaFoldDB" id="A0AAV1N9T3"/>
<keyword evidence="12" id="KW-0238">DNA-binding</keyword>
<dbReference type="Gene3D" id="3.30.160.60">
    <property type="entry name" value="Classic Zinc Finger"/>
    <property type="match status" value="1"/>
</dbReference>
<dbReference type="EC" id="2.3.2.27" evidence="5"/>
<gene>
    <name evidence="23" type="ORF">FSCOSCO3_A036845</name>
</gene>
<comment type="similarity">
    <text evidence="4">Belongs to the RAD18 family.</text>
</comment>
<keyword evidence="14" id="KW-0539">Nucleus</keyword>
<feature type="region of interest" description="Disordered" evidence="19">
    <location>
        <begin position="497"/>
        <end position="560"/>
    </location>
</feature>
<feature type="domain" description="RING-type" evidence="20">
    <location>
        <begin position="25"/>
        <end position="63"/>
    </location>
</feature>
<dbReference type="GO" id="GO:0006513">
    <property type="term" value="P:protein monoubiquitination"/>
    <property type="evidence" value="ECO:0007669"/>
    <property type="project" value="InterPro"/>
</dbReference>
<dbReference type="InterPro" id="IPR039577">
    <property type="entry name" value="Rad18"/>
</dbReference>
<evidence type="ECO:0000256" key="18">
    <source>
        <dbReference type="PROSITE-ProRule" id="PRU01256"/>
    </source>
</evidence>
<dbReference type="Proteomes" id="UP001314229">
    <property type="component" value="Unassembled WGS sequence"/>
</dbReference>
<organism evidence="23 24">
    <name type="scientific">Scomber scombrus</name>
    <name type="common">Atlantic mackerel</name>
    <name type="synonym">Scomber vernalis</name>
    <dbReference type="NCBI Taxonomy" id="13677"/>
    <lineage>
        <taxon>Eukaryota</taxon>
        <taxon>Metazoa</taxon>
        <taxon>Chordata</taxon>
        <taxon>Craniata</taxon>
        <taxon>Vertebrata</taxon>
        <taxon>Euteleostomi</taxon>
        <taxon>Actinopterygii</taxon>
        <taxon>Neopterygii</taxon>
        <taxon>Teleostei</taxon>
        <taxon>Neoteleostei</taxon>
        <taxon>Acanthomorphata</taxon>
        <taxon>Pelagiaria</taxon>
        <taxon>Scombriformes</taxon>
        <taxon>Scombridae</taxon>
        <taxon>Scomber</taxon>
    </lineage>
</organism>
<evidence type="ECO:0000256" key="10">
    <source>
        <dbReference type="ARBA" id="ARBA00022786"/>
    </source>
</evidence>
<evidence type="ECO:0000259" key="20">
    <source>
        <dbReference type="PROSITE" id="PS50089"/>
    </source>
</evidence>
<dbReference type="FunFam" id="3.30.40.10:FF:000172">
    <property type="entry name" value="E3 ubiquitin-protein ligase RAD18"/>
    <property type="match status" value="1"/>
</dbReference>
<evidence type="ECO:0000256" key="3">
    <source>
        <dbReference type="ARBA" id="ARBA00004906"/>
    </source>
</evidence>
<dbReference type="GO" id="GO:0097505">
    <property type="term" value="C:Rad6-Rad18 complex"/>
    <property type="evidence" value="ECO:0007669"/>
    <property type="project" value="TreeGrafter"/>
</dbReference>
<feature type="region of interest" description="Disordered" evidence="19">
    <location>
        <begin position="133"/>
        <end position="152"/>
    </location>
</feature>
<protein>
    <recommendedName>
        <fullName evidence="5">RING-type E3 ubiquitin transferase</fullName>
        <ecNumber evidence="5">2.3.2.27</ecNumber>
    </recommendedName>
    <alternativeName>
        <fullName evidence="15 16">RING-type E3 ubiquitin transferase RAD18</fullName>
    </alternativeName>
</protein>
<evidence type="ECO:0000256" key="12">
    <source>
        <dbReference type="ARBA" id="ARBA00023125"/>
    </source>
</evidence>
<dbReference type="PANTHER" id="PTHR14134">
    <property type="entry name" value="E3 UBIQUITIN-PROTEIN LIGASE RAD18"/>
    <property type="match status" value="1"/>
</dbReference>
<reference evidence="23 24" key="1">
    <citation type="submission" date="2024-01" db="EMBL/GenBank/DDBJ databases">
        <authorList>
            <person name="Alioto T."/>
            <person name="Alioto T."/>
            <person name="Gomez Garrido J."/>
        </authorList>
    </citation>
    <scope>NUCLEOTIDE SEQUENCE [LARGE SCALE GENOMIC DNA]</scope>
</reference>
<evidence type="ECO:0000259" key="22">
    <source>
        <dbReference type="PROSITE" id="PS51908"/>
    </source>
</evidence>
<dbReference type="PROSITE" id="PS50800">
    <property type="entry name" value="SAP"/>
    <property type="match status" value="1"/>
</dbReference>
<dbReference type="InterPro" id="IPR006642">
    <property type="entry name" value="Rad18_UBZ4"/>
</dbReference>
<dbReference type="SUPFAM" id="SSF57850">
    <property type="entry name" value="RING/U-box"/>
    <property type="match status" value="1"/>
</dbReference>
<dbReference type="GO" id="GO:0003697">
    <property type="term" value="F:single-stranded DNA binding"/>
    <property type="evidence" value="ECO:0007669"/>
    <property type="project" value="InterPro"/>
</dbReference>
<evidence type="ECO:0000259" key="21">
    <source>
        <dbReference type="PROSITE" id="PS50800"/>
    </source>
</evidence>
<feature type="region of interest" description="Disordered" evidence="19">
    <location>
        <begin position="205"/>
        <end position="228"/>
    </location>
</feature>
<evidence type="ECO:0000256" key="9">
    <source>
        <dbReference type="ARBA" id="ARBA00022771"/>
    </source>
</evidence>
<dbReference type="Pfam" id="PF13923">
    <property type="entry name" value="zf-C3HC4_2"/>
    <property type="match status" value="1"/>
</dbReference>
<dbReference type="InterPro" id="IPR013083">
    <property type="entry name" value="Znf_RING/FYVE/PHD"/>
</dbReference>
<sequence>MALSTETDLLPSLACLKNVDALLRCPICFDFLSISMMTKCSHNFCSLCIRKFFSYKLLCPVCNAQATEQDLRNNRLLDDLIVNFQTARQQFSKANLNSPPISPKSPASAVKCKTPRVRVQKCSNSVLSNFFQKRPKTSPTKETQQDGSVSHCVKQGKIQNAHTNNGNDADLNSVTGQLPVNVKEEPMDVGETSFQGLMSIKQEDTGSTSIGTWDETAHSSSPSKDVKPVPKVDCPVCSVSVSKKFINHHLDTCLTRGEKKESLRSSLGKARRPMGKVVYNLLSMQELKRRLKECHLSMQGSRDQLIKRHQDFVHVYNAQCDSINPKAAEDIAKEVEANEKIRNQLKKKTKHVMIFSKNQSEKEIDELHSDYRKQHSNDFSRLVAQVRSRLDTTRQTQIKQEVIEEEKDAQKTHSADQVAESNNYLEIKVEDEEVDEEPSARGIELPPSPANSDVSISSSVSDIFGPEPGRNHESAGGWQRRRKQDLGAWGNMLEDWAAKDWSEDPSDTKVSTSSSASSAENRITPGQRLTEKTAAQKRTSSSRETDQASSTILGKRCRKT</sequence>
<evidence type="ECO:0000256" key="16">
    <source>
        <dbReference type="ARBA" id="ARBA00082369"/>
    </source>
</evidence>
<keyword evidence="11" id="KW-0862">Zinc</keyword>
<dbReference type="EMBL" id="CAWUFR010000022">
    <property type="protein sequence ID" value="CAK6955559.1"/>
    <property type="molecule type" value="Genomic_DNA"/>
</dbReference>